<keyword evidence="2" id="KW-1185">Reference proteome</keyword>
<sequence length="74" mass="7769">MRAAGFILTGDSLAAPSNNSAEIIAFVRFGRMNPAGSRRAGSDGDATDRSGLNADAVRLFPRCICTGFPQLPKI</sequence>
<evidence type="ECO:0000313" key="1">
    <source>
        <dbReference type="EMBL" id="MBA8880149.1"/>
    </source>
</evidence>
<dbReference type="AlphaFoldDB" id="A0A839EMU2"/>
<reference evidence="1 2" key="1">
    <citation type="submission" date="2020-07" db="EMBL/GenBank/DDBJ databases">
        <title>Genomic Encyclopedia of Type Strains, Phase IV (KMG-V): Genome sequencing to study the core and pangenomes of soil and plant-associated prokaryotes.</title>
        <authorList>
            <person name="Whitman W."/>
        </authorList>
    </citation>
    <scope>NUCLEOTIDE SEQUENCE [LARGE SCALE GENOMIC DNA]</scope>
    <source>
        <strain evidence="1 2">AN3</strain>
    </source>
</reference>
<accession>A0A839EMU2</accession>
<proteinExistence type="predicted"/>
<organism evidence="1 2">
    <name type="scientific">Phyllobacterium myrsinacearum</name>
    <dbReference type="NCBI Taxonomy" id="28101"/>
    <lineage>
        <taxon>Bacteria</taxon>
        <taxon>Pseudomonadati</taxon>
        <taxon>Pseudomonadota</taxon>
        <taxon>Alphaproteobacteria</taxon>
        <taxon>Hyphomicrobiales</taxon>
        <taxon>Phyllobacteriaceae</taxon>
        <taxon>Phyllobacterium</taxon>
    </lineage>
</organism>
<comment type="caution">
    <text evidence="1">The sequence shown here is derived from an EMBL/GenBank/DDBJ whole genome shotgun (WGS) entry which is preliminary data.</text>
</comment>
<name>A0A839EMU2_9HYPH</name>
<dbReference type="EMBL" id="JACGXN010000006">
    <property type="protein sequence ID" value="MBA8880149.1"/>
    <property type="molecule type" value="Genomic_DNA"/>
</dbReference>
<protein>
    <submittedName>
        <fullName evidence="1">Uncharacterized protein</fullName>
    </submittedName>
</protein>
<gene>
    <name evidence="1" type="ORF">FHW16_003868</name>
</gene>
<evidence type="ECO:0000313" key="2">
    <source>
        <dbReference type="Proteomes" id="UP000549052"/>
    </source>
</evidence>
<dbReference type="Proteomes" id="UP000549052">
    <property type="component" value="Unassembled WGS sequence"/>
</dbReference>